<comment type="caution">
    <text evidence="8">The sequence shown here is derived from an EMBL/GenBank/DDBJ whole genome shotgun (WGS) entry which is preliminary data.</text>
</comment>
<dbReference type="Proteomes" id="UP001333996">
    <property type="component" value="Unassembled WGS sequence"/>
</dbReference>
<dbReference type="InterPro" id="IPR051907">
    <property type="entry name" value="DoxX-like_oxidoreductase"/>
</dbReference>
<feature type="transmembrane region" description="Helical" evidence="7">
    <location>
        <begin position="62"/>
        <end position="89"/>
    </location>
</feature>
<gene>
    <name evidence="8" type="ORF">VXC91_38340</name>
</gene>
<dbReference type="InterPro" id="IPR032808">
    <property type="entry name" value="DoxX"/>
</dbReference>
<proteinExistence type="inferred from homology"/>
<evidence type="ECO:0000256" key="5">
    <source>
        <dbReference type="ARBA" id="ARBA00022989"/>
    </source>
</evidence>
<dbReference type="PANTHER" id="PTHR33452">
    <property type="entry name" value="OXIDOREDUCTASE CATD-RELATED"/>
    <property type="match status" value="1"/>
</dbReference>
<comment type="similarity">
    <text evidence="2">Belongs to the DoxX family.</text>
</comment>
<dbReference type="PANTHER" id="PTHR33452:SF1">
    <property type="entry name" value="INNER MEMBRANE PROTEIN YPHA-RELATED"/>
    <property type="match status" value="1"/>
</dbReference>
<organism evidence="8 9">
    <name type="scientific">Streptomyces chiangmaiensis</name>
    <dbReference type="NCBI Taxonomy" id="766497"/>
    <lineage>
        <taxon>Bacteria</taxon>
        <taxon>Bacillati</taxon>
        <taxon>Actinomycetota</taxon>
        <taxon>Actinomycetes</taxon>
        <taxon>Kitasatosporales</taxon>
        <taxon>Streptomycetaceae</taxon>
        <taxon>Streptomyces</taxon>
    </lineage>
</organism>
<keyword evidence="6 7" id="KW-0472">Membrane</keyword>
<feature type="transmembrane region" description="Helical" evidence="7">
    <location>
        <begin position="110"/>
        <end position="139"/>
    </location>
</feature>
<name>A0ABU7FU15_9ACTN</name>
<keyword evidence="9" id="KW-1185">Reference proteome</keyword>
<accession>A0ABU7FU15</accession>
<dbReference type="RefSeq" id="WP_329511973.1">
    <property type="nucleotide sequence ID" value="NZ_BAAAYZ010000031.1"/>
</dbReference>
<evidence type="ECO:0000256" key="2">
    <source>
        <dbReference type="ARBA" id="ARBA00006679"/>
    </source>
</evidence>
<keyword evidence="3" id="KW-1003">Cell membrane</keyword>
<evidence type="ECO:0000313" key="9">
    <source>
        <dbReference type="Proteomes" id="UP001333996"/>
    </source>
</evidence>
<evidence type="ECO:0000256" key="3">
    <source>
        <dbReference type="ARBA" id="ARBA00022475"/>
    </source>
</evidence>
<evidence type="ECO:0000313" key="8">
    <source>
        <dbReference type="EMBL" id="MED7827597.1"/>
    </source>
</evidence>
<evidence type="ECO:0000256" key="6">
    <source>
        <dbReference type="ARBA" id="ARBA00023136"/>
    </source>
</evidence>
<sequence length="180" mass="17597">MSLDVGLLLLRVLIGFVLFAHATQKLAGWFSGPGPKKAAAIFETLGQVPGRPMALLAATCELAAAILLTLGLGTPLGAAIAAGTMLVAAVAMTTKAGNSWNSSGGGEYPLVLAVLAAALAFTGAGTWSLDAALALPWAVADGPGALVIGAGAAALAALAAAAPIIRTIKARPIGHGRALG</sequence>
<feature type="transmembrane region" description="Helical" evidence="7">
    <location>
        <begin position="145"/>
        <end position="165"/>
    </location>
</feature>
<keyword evidence="4 7" id="KW-0812">Transmembrane</keyword>
<dbReference type="Pfam" id="PF07681">
    <property type="entry name" value="DoxX"/>
    <property type="match status" value="1"/>
</dbReference>
<reference evidence="8" key="1">
    <citation type="submission" date="2024-01" db="EMBL/GenBank/DDBJ databases">
        <title>First draft genome sequence data of TA4-1, the type strain of Gram-positive actinobacterium Streptomyces chiangmaiensis.</title>
        <authorList>
            <person name="Yasawong M."/>
            <person name="Nantapong N."/>
        </authorList>
    </citation>
    <scope>NUCLEOTIDE SEQUENCE</scope>
    <source>
        <strain evidence="8">TA4-1</strain>
    </source>
</reference>
<keyword evidence="5 7" id="KW-1133">Transmembrane helix</keyword>
<dbReference type="EMBL" id="JAYWVC010000249">
    <property type="protein sequence ID" value="MED7827597.1"/>
    <property type="molecule type" value="Genomic_DNA"/>
</dbReference>
<protein>
    <submittedName>
        <fullName evidence="8">DoxX family protein</fullName>
    </submittedName>
</protein>
<evidence type="ECO:0000256" key="4">
    <source>
        <dbReference type="ARBA" id="ARBA00022692"/>
    </source>
</evidence>
<evidence type="ECO:0000256" key="1">
    <source>
        <dbReference type="ARBA" id="ARBA00004651"/>
    </source>
</evidence>
<evidence type="ECO:0000256" key="7">
    <source>
        <dbReference type="SAM" id="Phobius"/>
    </source>
</evidence>
<comment type="subcellular location">
    <subcellularLocation>
        <location evidence="1">Cell membrane</location>
        <topology evidence="1">Multi-pass membrane protein</topology>
    </subcellularLocation>
</comment>